<evidence type="ECO:0000313" key="3">
    <source>
        <dbReference type="WBParaSite" id="Gr19_v10_g16180.t1"/>
    </source>
</evidence>
<keyword evidence="2" id="KW-1185">Reference proteome</keyword>
<evidence type="ECO:0000313" key="2">
    <source>
        <dbReference type="Proteomes" id="UP000887572"/>
    </source>
</evidence>
<feature type="transmembrane region" description="Helical" evidence="1">
    <location>
        <begin position="6"/>
        <end position="27"/>
    </location>
</feature>
<accession>A0A914HDP4</accession>
<protein>
    <submittedName>
        <fullName evidence="3">Ditrans,polycis-polyprenyl diphosphate synthase ((2E,6E)-farnesyl diphosphate specific)</fullName>
    </submittedName>
</protein>
<dbReference type="Gene3D" id="3.40.1180.10">
    <property type="entry name" value="Decaprenyl diphosphate synthase-like"/>
    <property type="match status" value="1"/>
</dbReference>
<dbReference type="InterPro" id="IPR036424">
    <property type="entry name" value="UPP_synth-like_sf"/>
</dbReference>
<dbReference type="AlphaFoldDB" id="A0A914HDP4"/>
<dbReference type="SUPFAM" id="SSF64005">
    <property type="entry name" value="Undecaprenyl diphosphate synthase"/>
    <property type="match status" value="1"/>
</dbReference>
<keyword evidence="1" id="KW-0472">Membrane</keyword>
<keyword evidence="1" id="KW-0812">Transmembrane</keyword>
<keyword evidence="1" id="KW-1133">Transmembrane helix</keyword>
<evidence type="ECO:0000256" key="1">
    <source>
        <dbReference type="SAM" id="Phobius"/>
    </source>
</evidence>
<organism evidence="2 3">
    <name type="scientific">Globodera rostochiensis</name>
    <name type="common">Golden nematode worm</name>
    <name type="synonym">Heterodera rostochiensis</name>
    <dbReference type="NCBI Taxonomy" id="31243"/>
    <lineage>
        <taxon>Eukaryota</taxon>
        <taxon>Metazoa</taxon>
        <taxon>Ecdysozoa</taxon>
        <taxon>Nematoda</taxon>
        <taxon>Chromadorea</taxon>
        <taxon>Rhabditida</taxon>
        <taxon>Tylenchina</taxon>
        <taxon>Tylenchomorpha</taxon>
        <taxon>Tylenchoidea</taxon>
        <taxon>Heteroderidae</taxon>
        <taxon>Heteroderinae</taxon>
        <taxon>Globodera</taxon>
    </lineage>
</organism>
<dbReference type="Proteomes" id="UP000887572">
    <property type="component" value="Unplaced"/>
</dbReference>
<sequence length="227" mass="25742">MLVLRQMAHIVYWSALFVLVHLCEFIAKIRIFSASIFCGQTLSGSSPYKTQPKALQHFAFHLDDKRYLNYEFVCSLVRHCAEAGIGRMTLSDSWSQLKNKMAKNVDKIFGDEWARTTNGQKPQIVWLDSDEGRTEIVRACKKLSMSEVQVTAESVLGLLAHPEEPDFLVRVGPPFWQGPTLAAHTPMAIRTTEFHSVDGFASDRLLSDREFVSLLDVFSQRSRRFGA</sequence>
<proteinExistence type="predicted"/>
<dbReference type="WBParaSite" id="Gr19_v10_g16180.t1">
    <property type="protein sequence ID" value="Gr19_v10_g16180.t1"/>
    <property type="gene ID" value="Gr19_v10_g16180"/>
</dbReference>
<reference evidence="3" key="1">
    <citation type="submission" date="2022-11" db="UniProtKB">
        <authorList>
            <consortium name="WormBaseParasite"/>
        </authorList>
    </citation>
    <scope>IDENTIFICATION</scope>
</reference>
<dbReference type="GO" id="GO:0016765">
    <property type="term" value="F:transferase activity, transferring alkyl or aryl (other than methyl) groups"/>
    <property type="evidence" value="ECO:0007669"/>
    <property type="project" value="InterPro"/>
</dbReference>
<name>A0A914HDP4_GLORO</name>